<accession>A0A0G0BKB7</accession>
<gene>
    <name evidence="8" type="ORF">UR67_C0002G0059</name>
</gene>
<dbReference type="PANTHER" id="PTHR23305:SF18">
    <property type="entry name" value="OBG-TYPE G DOMAIN-CONTAINING PROTEIN"/>
    <property type="match status" value="1"/>
</dbReference>
<evidence type="ECO:0000313" key="9">
    <source>
        <dbReference type="Proteomes" id="UP000034581"/>
    </source>
</evidence>
<dbReference type="InterPro" id="IPR041706">
    <property type="entry name" value="YchF_N"/>
</dbReference>
<evidence type="ECO:0000313" key="8">
    <source>
        <dbReference type="EMBL" id="KKP69939.1"/>
    </source>
</evidence>
<dbReference type="Gene3D" id="1.10.150.300">
    <property type="entry name" value="TGS-like domain"/>
    <property type="match status" value="1"/>
</dbReference>
<feature type="domain" description="OBG-type G" evidence="6">
    <location>
        <begin position="3"/>
        <end position="248"/>
    </location>
</feature>
<dbReference type="InterPro" id="IPR006073">
    <property type="entry name" value="GTP-bd"/>
</dbReference>
<comment type="cofactor">
    <cofactor evidence="1">
        <name>Mg(2+)</name>
        <dbReference type="ChEBI" id="CHEBI:18420"/>
    </cofactor>
</comment>
<evidence type="ECO:0000256" key="4">
    <source>
        <dbReference type="ARBA" id="ARBA00022840"/>
    </source>
</evidence>
<comment type="caution">
    <text evidence="8">The sequence shown here is derived from an EMBL/GenBank/DDBJ whole genome shotgun (WGS) entry which is preliminary data.</text>
</comment>
<dbReference type="PROSITE" id="PS51710">
    <property type="entry name" value="G_OBG"/>
    <property type="match status" value="1"/>
</dbReference>
<reference evidence="8 9" key="1">
    <citation type="journal article" date="2015" name="Nature">
        <title>rRNA introns, odd ribosomes, and small enigmatic genomes across a large radiation of phyla.</title>
        <authorList>
            <person name="Brown C.T."/>
            <person name="Hug L.A."/>
            <person name="Thomas B.C."/>
            <person name="Sharon I."/>
            <person name="Castelle C.J."/>
            <person name="Singh A."/>
            <person name="Wilkins M.J."/>
            <person name="Williams K.H."/>
            <person name="Banfield J.F."/>
        </authorList>
    </citation>
    <scope>NUCLEOTIDE SEQUENCE [LARGE SCALE GENOMIC DNA]</scope>
</reference>
<dbReference type="PRINTS" id="PR00326">
    <property type="entry name" value="GTP1OBG"/>
</dbReference>
<dbReference type="SUPFAM" id="SSF81271">
    <property type="entry name" value="TGS-like"/>
    <property type="match status" value="1"/>
</dbReference>
<dbReference type="CDD" id="cd04867">
    <property type="entry name" value="TGS_YchF_OLA1"/>
    <property type="match status" value="1"/>
</dbReference>
<dbReference type="InterPro" id="IPR023192">
    <property type="entry name" value="TGS-like_dom_sf"/>
</dbReference>
<dbReference type="Pfam" id="PF01926">
    <property type="entry name" value="MMR_HSR1"/>
    <property type="match status" value="1"/>
</dbReference>
<dbReference type="InterPro" id="IPR012675">
    <property type="entry name" value="Beta-grasp_dom_sf"/>
</dbReference>
<dbReference type="InterPro" id="IPR004396">
    <property type="entry name" value="ATPase_YchF/OLA1"/>
</dbReference>
<dbReference type="NCBIfam" id="TIGR00092">
    <property type="entry name" value="redox-regulated ATPase YchF"/>
    <property type="match status" value="1"/>
</dbReference>
<dbReference type="Gene3D" id="3.40.50.300">
    <property type="entry name" value="P-loop containing nucleotide triphosphate hydrolases"/>
    <property type="match status" value="1"/>
</dbReference>
<dbReference type="InterPro" id="IPR031167">
    <property type="entry name" value="G_OBG"/>
</dbReference>
<dbReference type="PATRIC" id="fig|1618350.3.peg.364"/>
<keyword evidence="3" id="KW-0547">Nucleotide-binding</keyword>
<dbReference type="STRING" id="1618350.UR67_C0002G0059"/>
<dbReference type="PIRSF" id="PIRSF006641">
    <property type="entry name" value="CHP00092"/>
    <property type="match status" value="1"/>
</dbReference>
<dbReference type="InterPro" id="IPR013029">
    <property type="entry name" value="YchF_C"/>
</dbReference>
<evidence type="ECO:0000256" key="2">
    <source>
        <dbReference type="ARBA" id="ARBA00022723"/>
    </source>
</evidence>
<dbReference type="Pfam" id="PF06071">
    <property type="entry name" value="YchF-GTPase_C"/>
    <property type="match status" value="1"/>
</dbReference>
<dbReference type="SUPFAM" id="SSF52540">
    <property type="entry name" value="P-loop containing nucleoside triphosphate hydrolases"/>
    <property type="match status" value="1"/>
</dbReference>
<dbReference type="EMBL" id="LBQB01000002">
    <property type="protein sequence ID" value="KKP69939.1"/>
    <property type="molecule type" value="Genomic_DNA"/>
</dbReference>
<evidence type="ECO:0000256" key="5">
    <source>
        <dbReference type="ARBA" id="ARBA00022842"/>
    </source>
</evidence>
<evidence type="ECO:0000256" key="1">
    <source>
        <dbReference type="ARBA" id="ARBA00001946"/>
    </source>
</evidence>
<organism evidence="8 9">
    <name type="scientific">candidate division CPR3 bacterium GW2011_GWF2_35_18</name>
    <dbReference type="NCBI Taxonomy" id="1618350"/>
    <lineage>
        <taxon>Bacteria</taxon>
        <taxon>Bacteria division CPR3</taxon>
    </lineage>
</organism>
<dbReference type="InterPro" id="IPR027417">
    <property type="entry name" value="P-loop_NTPase"/>
</dbReference>
<keyword evidence="4" id="KW-0067">ATP-binding</keyword>
<dbReference type="GO" id="GO:0005737">
    <property type="term" value="C:cytoplasm"/>
    <property type="evidence" value="ECO:0007669"/>
    <property type="project" value="TreeGrafter"/>
</dbReference>
<dbReference type="GO" id="GO:0005525">
    <property type="term" value="F:GTP binding"/>
    <property type="evidence" value="ECO:0007669"/>
    <property type="project" value="InterPro"/>
</dbReference>
<dbReference type="AlphaFoldDB" id="A0A0G0BKB7"/>
<sequence length="355" mass="39820">MNLSCGIVGLPNVGKSTLFNALLAKQAAEASNYPFCTIEPNVGIVAVPDCRLPVLADIVHTEKIVPSVVKFVDIAGLIKGASSGEGLGNKFLSHIREVAIIIHVLRAFHDENVIKTGETPEDDYETVVTELCLADLQTLTKQKEPKMSKDKSEVNRWQAIVKLRKMLESGKEARHTSLSSEEQELTKDLFLLTSKPVIHVINIDEKDYSKIDTIIDQYKGKNWEVVPICAKIEEELISMSETEKREYLKELGVSESGLERLISKAFDTLNLQSFLTAGEKEVRAWTIKKNTKAPQAAGEIHTDFEKKFIKAQISTYTDFVEYKGWKTLKEIGKVRIEGKDYVMKDNDVVEFMIGK</sequence>
<feature type="domain" description="TGS" evidence="7">
    <location>
        <begin position="270"/>
        <end position="353"/>
    </location>
</feature>
<dbReference type="GO" id="GO:0016887">
    <property type="term" value="F:ATP hydrolysis activity"/>
    <property type="evidence" value="ECO:0007669"/>
    <property type="project" value="InterPro"/>
</dbReference>
<dbReference type="InterPro" id="IPR012676">
    <property type="entry name" value="TGS-like"/>
</dbReference>
<keyword evidence="2" id="KW-0479">Metal-binding</keyword>
<proteinExistence type="predicted"/>
<keyword evidence="5" id="KW-0460">Magnesium</keyword>
<dbReference type="PROSITE" id="PS51880">
    <property type="entry name" value="TGS"/>
    <property type="match status" value="1"/>
</dbReference>
<dbReference type="GO" id="GO:0005524">
    <property type="term" value="F:ATP binding"/>
    <property type="evidence" value="ECO:0007669"/>
    <property type="project" value="UniProtKB-KW"/>
</dbReference>
<dbReference type="PANTHER" id="PTHR23305">
    <property type="entry name" value="OBG GTPASE FAMILY"/>
    <property type="match status" value="1"/>
</dbReference>
<dbReference type="GO" id="GO:0046872">
    <property type="term" value="F:metal ion binding"/>
    <property type="evidence" value="ECO:0007669"/>
    <property type="project" value="UniProtKB-KW"/>
</dbReference>
<protein>
    <submittedName>
        <fullName evidence="8">GTP-binding protein YchF</fullName>
    </submittedName>
</protein>
<dbReference type="InterPro" id="IPR004095">
    <property type="entry name" value="TGS"/>
</dbReference>
<dbReference type="Gene3D" id="3.10.20.30">
    <property type="match status" value="1"/>
</dbReference>
<evidence type="ECO:0000259" key="6">
    <source>
        <dbReference type="PROSITE" id="PS51710"/>
    </source>
</evidence>
<name>A0A0G0BKB7_UNCC3</name>
<dbReference type="FunFam" id="3.10.20.30:FF:000001">
    <property type="entry name" value="Ribosome-binding ATPase YchF"/>
    <property type="match status" value="1"/>
</dbReference>
<dbReference type="CDD" id="cd01900">
    <property type="entry name" value="YchF"/>
    <property type="match status" value="1"/>
</dbReference>
<evidence type="ECO:0000259" key="7">
    <source>
        <dbReference type="PROSITE" id="PS51880"/>
    </source>
</evidence>
<dbReference type="Proteomes" id="UP000034581">
    <property type="component" value="Unassembled WGS sequence"/>
</dbReference>
<evidence type="ECO:0000256" key="3">
    <source>
        <dbReference type="ARBA" id="ARBA00022741"/>
    </source>
</evidence>